<dbReference type="CDD" id="cd00082">
    <property type="entry name" value="HisKA"/>
    <property type="match status" value="1"/>
</dbReference>
<keyword evidence="21" id="KW-1185">Reference proteome</keyword>
<evidence type="ECO:0000256" key="15">
    <source>
        <dbReference type="SAM" id="Phobius"/>
    </source>
</evidence>
<dbReference type="CDD" id="cd00130">
    <property type="entry name" value="PAS"/>
    <property type="match status" value="1"/>
</dbReference>
<evidence type="ECO:0000259" key="17">
    <source>
        <dbReference type="PROSITE" id="PS50112"/>
    </source>
</evidence>
<dbReference type="SUPFAM" id="SSF55874">
    <property type="entry name" value="ATPase domain of HSP90 chaperone/DNA topoisomerase II/histidine kinase"/>
    <property type="match status" value="1"/>
</dbReference>
<dbReference type="InterPro" id="IPR000014">
    <property type="entry name" value="PAS"/>
</dbReference>
<dbReference type="AlphaFoldDB" id="A0A926D5S2"/>
<protein>
    <recommendedName>
        <fullName evidence="4">histidine kinase</fullName>
        <ecNumber evidence="4">2.7.13.3</ecNumber>
    </recommendedName>
</protein>
<feature type="domain" description="PAC" evidence="18">
    <location>
        <begin position="302"/>
        <end position="361"/>
    </location>
</feature>
<comment type="subcellular location">
    <subcellularLocation>
        <location evidence="3">Cell membrane</location>
    </subcellularLocation>
    <subcellularLocation>
        <location evidence="2">Membrane</location>
        <topology evidence="2">Multi-pass membrane protein</topology>
    </subcellularLocation>
</comment>
<dbReference type="PROSITE" id="PS50109">
    <property type="entry name" value="HIS_KIN"/>
    <property type="match status" value="1"/>
</dbReference>
<dbReference type="GO" id="GO:0007234">
    <property type="term" value="P:osmosensory signaling via phosphorelay pathway"/>
    <property type="evidence" value="ECO:0007669"/>
    <property type="project" value="TreeGrafter"/>
</dbReference>
<evidence type="ECO:0000313" key="21">
    <source>
        <dbReference type="Proteomes" id="UP000623172"/>
    </source>
</evidence>
<accession>A0A926D5S2</accession>
<feature type="domain" description="Histidine kinase" evidence="16">
    <location>
        <begin position="365"/>
        <end position="579"/>
    </location>
</feature>
<keyword evidence="13" id="KW-0902">Two-component regulatory system</keyword>
<dbReference type="EC" id="2.7.13.3" evidence="4"/>
<feature type="domain" description="HAMP" evidence="19">
    <location>
        <begin position="192"/>
        <end position="244"/>
    </location>
</feature>
<proteinExistence type="predicted"/>
<evidence type="ECO:0000256" key="7">
    <source>
        <dbReference type="ARBA" id="ARBA00022679"/>
    </source>
</evidence>
<keyword evidence="8 15" id="KW-0812">Transmembrane</keyword>
<dbReference type="Gene3D" id="3.30.450.20">
    <property type="entry name" value="PAS domain"/>
    <property type="match status" value="1"/>
</dbReference>
<evidence type="ECO:0000259" key="19">
    <source>
        <dbReference type="PROSITE" id="PS50885"/>
    </source>
</evidence>
<evidence type="ECO:0000256" key="11">
    <source>
        <dbReference type="ARBA" id="ARBA00022840"/>
    </source>
</evidence>
<keyword evidence="12 15" id="KW-1133">Transmembrane helix</keyword>
<dbReference type="Gene3D" id="6.10.340.10">
    <property type="match status" value="1"/>
</dbReference>
<evidence type="ECO:0000256" key="9">
    <source>
        <dbReference type="ARBA" id="ARBA00022741"/>
    </source>
</evidence>
<dbReference type="Gene3D" id="3.30.565.10">
    <property type="entry name" value="Histidine kinase-like ATPase, C-terminal domain"/>
    <property type="match status" value="1"/>
</dbReference>
<name>A0A926D5S2_9FIRM</name>
<dbReference type="InterPro" id="IPR036097">
    <property type="entry name" value="HisK_dim/P_sf"/>
</dbReference>
<keyword evidence="11" id="KW-0067">ATP-binding</keyword>
<dbReference type="Pfam" id="PF08448">
    <property type="entry name" value="PAS_4"/>
    <property type="match status" value="1"/>
</dbReference>
<evidence type="ECO:0000259" key="16">
    <source>
        <dbReference type="PROSITE" id="PS50109"/>
    </source>
</evidence>
<dbReference type="InterPro" id="IPR003594">
    <property type="entry name" value="HATPase_dom"/>
</dbReference>
<dbReference type="InterPro" id="IPR035965">
    <property type="entry name" value="PAS-like_dom_sf"/>
</dbReference>
<keyword evidence="14 15" id="KW-0472">Membrane</keyword>
<keyword evidence="9" id="KW-0547">Nucleotide-binding</keyword>
<evidence type="ECO:0000256" key="2">
    <source>
        <dbReference type="ARBA" id="ARBA00004141"/>
    </source>
</evidence>
<dbReference type="EMBL" id="JACRSR010000005">
    <property type="protein sequence ID" value="MBC8532238.1"/>
    <property type="molecule type" value="Genomic_DNA"/>
</dbReference>
<dbReference type="Pfam" id="PF02518">
    <property type="entry name" value="HATPase_c"/>
    <property type="match status" value="1"/>
</dbReference>
<evidence type="ECO:0000256" key="3">
    <source>
        <dbReference type="ARBA" id="ARBA00004236"/>
    </source>
</evidence>
<dbReference type="Pfam" id="PF00512">
    <property type="entry name" value="HisKA"/>
    <property type="match status" value="1"/>
</dbReference>
<dbReference type="Pfam" id="PF00672">
    <property type="entry name" value="HAMP"/>
    <property type="match status" value="1"/>
</dbReference>
<dbReference type="GO" id="GO:0005886">
    <property type="term" value="C:plasma membrane"/>
    <property type="evidence" value="ECO:0007669"/>
    <property type="project" value="UniProtKB-SubCell"/>
</dbReference>
<dbReference type="InterPro" id="IPR003660">
    <property type="entry name" value="HAMP_dom"/>
</dbReference>
<dbReference type="Proteomes" id="UP000623172">
    <property type="component" value="Unassembled WGS sequence"/>
</dbReference>
<dbReference type="SUPFAM" id="SSF55785">
    <property type="entry name" value="PYP-like sensor domain (PAS domain)"/>
    <property type="match status" value="1"/>
</dbReference>
<evidence type="ECO:0000256" key="4">
    <source>
        <dbReference type="ARBA" id="ARBA00012438"/>
    </source>
</evidence>
<comment type="caution">
    <text evidence="20">The sequence shown here is derived from an EMBL/GenBank/DDBJ whole genome shotgun (WGS) entry which is preliminary data.</text>
</comment>
<keyword evidence="6" id="KW-0597">Phosphoprotein</keyword>
<evidence type="ECO:0000313" key="20">
    <source>
        <dbReference type="EMBL" id="MBC8532238.1"/>
    </source>
</evidence>
<dbReference type="GO" id="GO:0000155">
    <property type="term" value="F:phosphorelay sensor kinase activity"/>
    <property type="evidence" value="ECO:0007669"/>
    <property type="project" value="InterPro"/>
</dbReference>
<keyword evidence="10" id="KW-0418">Kinase</keyword>
<dbReference type="GO" id="GO:0030295">
    <property type="term" value="F:protein kinase activator activity"/>
    <property type="evidence" value="ECO:0007669"/>
    <property type="project" value="TreeGrafter"/>
</dbReference>
<dbReference type="InterPro" id="IPR050351">
    <property type="entry name" value="BphY/WalK/GraS-like"/>
</dbReference>
<dbReference type="PROSITE" id="PS50112">
    <property type="entry name" value="PAS"/>
    <property type="match status" value="1"/>
</dbReference>
<dbReference type="InterPro" id="IPR036890">
    <property type="entry name" value="HATPase_C_sf"/>
</dbReference>
<evidence type="ECO:0000256" key="1">
    <source>
        <dbReference type="ARBA" id="ARBA00000085"/>
    </source>
</evidence>
<dbReference type="GO" id="GO:0005524">
    <property type="term" value="F:ATP binding"/>
    <property type="evidence" value="ECO:0007669"/>
    <property type="project" value="UniProtKB-KW"/>
</dbReference>
<evidence type="ECO:0000259" key="18">
    <source>
        <dbReference type="PROSITE" id="PS50113"/>
    </source>
</evidence>
<organism evidence="20 21">
    <name type="scientific">Gehongia tenuis</name>
    <dbReference type="NCBI Taxonomy" id="2763655"/>
    <lineage>
        <taxon>Bacteria</taxon>
        <taxon>Bacillati</taxon>
        <taxon>Bacillota</taxon>
        <taxon>Clostridia</taxon>
        <taxon>Christensenellales</taxon>
        <taxon>Christensenellaceae</taxon>
        <taxon>Gehongia</taxon>
    </lineage>
</organism>
<keyword evidence="7" id="KW-0808">Transferase</keyword>
<dbReference type="RefSeq" id="WP_249317351.1">
    <property type="nucleotide sequence ID" value="NZ_JACRSR010000005.1"/>
</dbReference>
<dbReference type="PROSITE" id="PS50885">
    <property type="entry name" value="HAMP"/>
    <property type="match status" value="1"/>
</dbReference>
<dbReference type="PROSITE" id="PS50113">
    <property type="entry name" value="PAC"/>
    <property type="match status" value="1"/>
</dbReference>
<dbReference type="CDD" id="cd06225">
    <property type="entry name" value="HAMP"/>
    <property type="match status" value="1"/>
</dbReference>
<dbReference type="FunFam" id="1.10.287.130:FF:000008">
    <property type="entry name" value="Two-component sensor histidine kinase"/>
    <property type="match status" value="1"/>
</dbReference>
<comment type="catalytic activity">
    <reaction evidence="1">
        <text>ATP + protein L-histidine = ADP + protein N-phospho-L-histidine.</text>
        <dbReference type="EC" id="2.7.13.3"/>
    </reaction>
</comment>
<dbReference type="GO" id="GO:0000156">
    <property type="term" value="F:phosphorelay response regulator activity"/>
    <property type="evidence" value="ECO:0007669"/>
    <property type="project" value="TreeGrafter"/>
</dbReference>
<evidence type="ECO:0000256" key="10">
    <source>
        <dbReference type="ARBA" id="ARBA00022777"/>
    </source>
</evidence>
<dbReference type="PRINTS" id="PR00344">
    <property type="entry name" value="BCTRLSENSOR"/>
</dbReference>
<dbReference type="Gene3D" id="1.10.287.130">
    <property type="match status" value="1"/>
</dbReference>
<keyword evidence="5" id="KW-1003">Cell membrane</keyword>
<reference evidence="20" key="1">
    <citation type="submission" date="2020-08" db="EMBL/GenBank/DDBJ databases">
        <title>Genome public.</title>
        <authorList>
            <person name="Liu C."/>
            <person name="Sun Q."/>
        </authorList>
    </citation>
    <scope>NUCLEOTIDE SEQUENCE</scope>
    <source>
        <strain evidence="20">NSJ-53</strain>
    </source>
</reference>
<dbReference type="FunFam" id="3.30.565.10:FF:000023">
    <property type="entry name" value="PAS domain-containing sensor histidine kinase"/>
    <property type="match status" value="1"/>
</dbReference>
<feature type="transmembrane region" description="Helical" evidence="15">
    <location>
        <begin position="172"/>
        <end position="191"/>
    </location>
</feature>
<dbReference type="PANTHER" id="PTHR42878">
    <property type="entry name" value="TWO-COMPONENT HISTIDINE KINASE"/>
    <property type="match status" value="1"/>
</dbReference>
<evidence type="ECO:0000256" key="8">
    <source>
        <dbReference type="ARBA" id="ARBA00022692"/>
    </source>
</evidence>
<evidence type="ECO:0000256" key="5">
    <source>
        <dbReference type="ARBA" id="ARBA00022475"/>
    </source>
</evidence>
<dbReference type="CDD" id="cd00075">
    <property type="entry name" value="HATPase"/>
    <property type="match status" value="1"/>
</dbReference>
<dbReference type="InterPro" id="IPR003661">
    <property type="entry name" value="HisK_dim/P_dom"/>
</dbReference>
<dbReference type="SMART" id="SM00304">
    <property type="entry name" value="HAMP"/>
    <property type="match status" value="1"/>
</dbReference>
<dbReference type="InterPro" id="IPR013656">
    <property type="entry name" value="PAS_4"/>
</dbReference>
<dbReference type="PANTHER" id="PTHR42878:SF7">
    <property type="entry name" value="SENSOR HISTIDINE KINASE GLRK"/>
    <property type="match status" value="1"/>
</dbReference>
<dbReference type="SUPFAM" id="SSF47384">
    <property type="entry name" value="Homodimeric domain of signal transducing histidine kinase"/>
    <property type="match status" value="1"/>
</dbReference>
<dbReference type="InterPro" id="IPR004358">
    <property type="entry name" value="Sig_transdc_His_kin-like_C"/>
</dbReference>
<dbReference type="SUPFAM" id="SSF158472">
    <property type="entry name" value="HAMP domain-like"/>
    <property type="match status" value="1"/>
</dbReference>
<evidence type="ECO:0000256" key="12">
    <source>
        <dbReference type="ARBA" id="ARBA00022989"/>
    </source>
</evidence>
<evidence type="ECO:0000256" key="14">
    <source>
        <dbReference type="ARBA" id="ARBA00023136"/>
    </source>
</evidence>
<feature type="domain" description="PAS" evidence="17">
    <location>
        <begin position="249"/>
        <end position="292"/>
    </location>
</feature>
<evidence type="ECO:0000256" key="6">
    <source>
        <dbReference type="ARBA" id="ARBA00022553"/>
    </source>
</evidence>
<evidence type="ECO:0000256" key="13">
    <source>
        <dbReference type="ARBA" id="ARBA00023012"/>
    </source>
</evidence>
<dbReference type="InterPro" id="IPR005467">
    <property type="entry name" value="His_kinase_dom"/>
</dbReference>
<gene>
    <name evidence="20" type="ORF">H8696_10320</name>
</gene>
<dbReference type="InterPro" id="IPR000700">
    <property type="entry name" value="PAS-assoc_C"/>
</dbReference>
<dbReference type="SMART" id="SM00387">
    <property type="entry name" value="HATPase_c"/>
    <property type="match status" value="1"/>
</dbReference>
<sequence length="579" mass="64249">MIKSVLLRRIVLLVLLTVILSAALTYGIYTVTARNTFADIKSEELMPKAEFLADFALGYMDGQISQALFKQVLGSSGVWDATLDIYDITGQTIAYLHPPENIQTSFLDTYLQQVLQGQVVKKTEGSLFQRTDSMLIVGIPITEESGEIRGAILLTKNLQEVSTAMSGLNVTLVLSMLGVFFLMLIPSYYFSSRIVRPLNRMRDVALTLSDGNFTVRADERQKGEIGQMAQSLNVLSRRLATTIGELTLEKNRLSGIVNGINEGLVAVNRHGEVTHTNPALEWLFGPRQEDLLAWIPDGELWQDFDEVVESAESRSRHLVLQDAIIEVSIGPLWDERGQVAGAVGLFRDVTEAERLEQTRRDYVANVSHELKTPVASIRAMTETLEDGLIKDEEKRQHYYGNMLKETMRLSRLIDDLLELSRLQSGSIALHKDRVDVGEIVADVADRYQGMAKKAGLSFKLEMPSEDLVAYTNGDRVEQILIILLDNAVKYTPEGGIGLGALDEGNCLRLYVKDTGTGISGKDLEHVFDRFYKVDKAHATTGTGLGLSIAKEILKLMDEDIWAESEPGEGACFSFTLHKA</sequence>
<dbReference type="SMART" id="SM00388">
    <property type="entry name" value="HisKA"/>
    <property type="match status" value="1"/>
</dbReference>